<organism evidence="1">
    <name type="scientific">Sesamum calycinum</name>
    <dbReference type="NCBI Taxonomy" id="2727403"/>
    <lineage>
        <taxon>Eukaryota</taxon>
        <taxon>Viridiplantae</taxon>
        <taxon>Streptophyta</taxon>
        <taxon>Embryophyta</taxon>
        <taxon>Tracheophyta</taxon>
        <taxon>Spermatophyta</taxon>
        <taxon>Magnoliopsida</taxon>
        <taxon>eudicotyledons</taxon>
        <taxon>Gunneridae</taxon>
        <taxon>Pentapetalae</taxon>
        <taxon>asterids</taxon>
        <taxon>lamiids</taxon>
        <taxon>Lamiales</taxon>
        <taxon>Pedaliaceae</taxon>
        <taxon>Sesamum</taxon>
    </lineage>
</organism>
<comment type="caution">
    <text evidence="1">The sequence shown here is derived from an EMBL/GenBank/DDBJ whole genome shotgun (WGS) entry which is preliminary data.</text>
</comment>
<evidence type="ECO:0000313" key="1">
    <source>
        <dbReference type="EMBL" id="KAL0304842.1"/>
    </source>
</evidence>
<accession>A0AAW2KEP7</accession>
<proteinExistence type="predicted"/>
<reference evidence="1" key="2">
    <citation type="journal article" date="2024" name="Plant">
        <title>Genomic evolution and insights into agronomic trait innovations of Sesamum species.</title>
        <authorList>
            <person name="Miao H."/>
            <person name="Wang L."/>
            <person name="Qu L."/>
            <person name="Liu H."/>
            <person name="Sun Y."/>
            <person name="Le M."/>
            <person name="Wang Q."/>
            <person name="Wei S."/>
            <person name="Zheng Y."/>
            <person name="Lin W."/>
            <person name="Duan Y."/>
            <person name="Cao H."/>
            <person name="Xiong S."/>
            <person name="Wang X."/>
            <person name="Wei L."/>
            <person name="Li C."/>
            <person name="Ma Q."/>
            <person name="Ju M."/>
            <person name="Zhao R."/>
            <person name="Li G."/>
            <person name="Mu C."/>
            <person name="Tian Q."/>
            <person name="Mei H."/>
            <person name="Zhang T."/>
            <person name="Gao T."/>
            <person name="Zhang H."/>
        </authorList>
    </citation>
    <scope>NUCLEOTIDE SEQUENCE</scope>
    <source>
        <strain evidence="1">KEN8</strain>
    </source>
</reference>
<dbReference type="EMBL" id="JACGWM010000448">
    <property type="protein sequence ID" value="KAL0304842.1"/>
    <property type="molecule type" value="Genomic_DNA"/>
</dbReference>
<name>A0AAW2KEP7_9LAMI</name>
<protein>
    <submittedName>
        <fullName evidence="1">Uncharacterized protein</fullName>
    </submittedName>
</protein>
<gene>
    <name evidence="1" type="ORF">Scaly_3007500</name>
</gene>
<reference evidence="1" key="1">
    <citation type="submission" date="2020-06" db="EMBL/GenBank/DDBJ databases">
        <authorList>
            <person name="Li T."/>
            <person name="Hu X."/>
            <person name="Zhang T."/>
            <person name="Song X."/>
            <person name="Zhang H."/>
            <person name="Dai N."/>
            <person name="Sheng W."/>
            <person name="Hou X."/>
            <person name="Wei L."/>
        </authorList>
    </citation>
    <scope>NUCLEOTIDE SEQUENCE</scope>
    <source>
        <strain evidence="1">KEN8</strain>
        <tissue evidence="1">Leaf</tissue>
    </source>
</reference>
<sequence>MQLAREGKISLEEDFAAIDLVLPKCRSLDGKRESCYTTQTINENGLLKKKDSSNAIECMSKIIFTDEALLLGSKPHNRPLFMAGYAREEKVNRILINGDSAINILPLRILKELAIPMDELSDSHPMIQGCNQGGQRAIDQHEITVQAATQGLCALKGSILFEGGGEKKTQNEK</sequence>
<dbReference type="AlphaFoldDB" id="A0AAW2KEP7"/>